<evidence type="ECO:0000313" key="8">
    <source>
        <dbReference type="Proteomes" id="UP001595699"/>
    </source>
</evidence>
<organism evidence="7 8">
    <name type="scientific">Tenggerimyces flavus</name>
    <dbReference type="NCBI Taxonomy" id="1708749"/>
    <lineage>
        <taxon>Bacteria</taxon>
        <taxon>Bacillati</taxon>
        <taxon>Actinomycetota</taxon>
        <taxon>Actinomycetes</taxon>
        <taxon>Propionibacteriales</taxon>
        <taxon>Nocardioidaceae</taxon>
        <taxon>Tenggerimyces</taxon>
    </lineage>
</organism>
<dbReference type="PROSITE" id="PS50850">
    <property type="entry name" value="MFS"/>
    <property type="match status" value="1"/>
</dbReference>
<keyword evidence="4 5" id="KW-0472">Membrane</keyword>
<evidence type="ECO:0000256" key="3">
    <source>
        <dbReference type="ARBA" id="ARBA00022989"/>
    </source>
</evidence>
<protein>
    <recommendedName>
        <fullName evidence="6">Major facilitator superfamily (MFS) profile domain-containing protein</fullName>
    </recommendedName>
</protein>
<comment type="caution">
    <text evidence="7">The sequence shown here is derived from an EMBL/GenBank/DDBJ whole genome shotgun (WGS) entry which is preliminary data.</text>
</comment>
<feature type="transmembrane region" description="Helical" evidence="5">
    <location>
        <begin position="40"/>
        <end position="60"/>
    </location>
</feature>
<feature type="transmembrane region" description="Helical" evidence="5">
    <location>
        <begin position="6"/>
        <end position="28"/>
    </location>
</feature>
<dbReference type="InterPro" id="IPR020846">
    <property type="entry name" value="MFS_dom"/>
</dbReference>
<dbReference type="Proteomes" id="UP001595699">
    <property type="component" value="Unassembled WGS sequence"/>
</dbReference>
<sequence length="99" mass="10189">IVGAAVLGAGLTVTNIIPFSFLLSICPAELLGRVASVARTLQYAGSVLGGILGGTLASWLGVRSTMWITMVALLPLAILIAASPLHHLRDLPSSRRTAA</sequence>
<evidence type="ECO:0000313" key="7">
    <source>
        <dbReference type="EMBL" id="MFC3763986.1"/>
    </source>
</evidence>
<feature type="domain" description="Major facilitator superfamily (MFS) profile" evidence="6">
    <location>
        <begin position="1"/>
        <end position="99"/>
    </location>
</feature>
<gene>
    <name evidence="7" type="ORF">ACFOUW_24340</name>
</gene>
<feature type="transmembrane region" description="Helical" evidence="5">
    <location>
        <begin position="66"/>
        <end position="86"/>
    </location>
</feature>
<evidence type="ECO:0000256" key="5">
    <source>
        <dbReference type="SAM" id="Phobius"/>
    </source>
</evidence>
<dbReference type="Gene3D" id="1.20.1250.20">
    <property type="entry name" value="MFS general substrate transporter like domains"/>
    <property type="match status" value="1"/>
</dbReference>
<accession>A0ABV7YH69</accession>
<comment type="subcellular location">
    <subcellularLocation>
        <location evidence="1">Cell membrane</location>
        <topology evidence="1">Multi-pass membrane protein</topology>
    </subcellularLocation>
</comment>
<evidence type="ECO:0000256" key="2">
    <source>
        <dbReference type="ARBA" id="ARBA00022692"/>
    </source>
</evidence>
<evidence type="ECO:0000256" key="1">
    <source>
        <dbReference type="ARBA" id="ARBA00004651"/>
    </source>
</evidence>
<keyword evidence="8" id="KW-1185">Reference proteome</keyword>
<keyword evidence="2 5" id="KW-0812">Transmembrane</keyword>
<feature type="non-terminal residue" evidence="7">
    <location>
        <position position="1"/>
    </location>
</feature>
<name>A0ABV7YH69_9ACTN</name>
<dbReference type="SUPFAM" id="SSF103473">
    <property type="entry name" value="MFS general substrate transporter"/>
    <property type="match status" value="1"/>
</dbReference>
<dbReference type="InterPro" id="IPR036259">
    <property type="entry name" value="MFS_trans_sf"/>
</dbReference>
<dbReference type="EMBL" id="JBHRZH010000022">
    <property type="protein sequence ID" value="MFC3763986.1"/>
    <property type="molecule type" value="Genomic_DNA"/>
</dbReference>
<evidence type="ECO:0000259" key="6">
    <source>
        <dbReference type="PROSITE" id="PS50850"/>
    </source>
</evidence>
<reference evidence="8" key="1">
    <citation type="journal article" date="2019" name="Int. J. Syst. Evol. Microbiol.">
        <title>The Global Catalogue of Microorganisms (GCM) 10K type strain sequencing project: providing services to taxonomists for standard genome sequencing and annotation.</title>
        <authorList>
            <consortium name="The Broad Institute Genomics Platform"/>
            <consortium name="The Broad Institute Genome Sequencing Center for Infectious Disease"/>
            <person name="Wu L."/>
            <person name="Ma J."/>
        </authorList>
    </citation>
    <scope>NUCLEOTIDE SEQUENCE [LARGE SCALE GENOMIC DNA]</scope>
    <source>
        <strain evidence="8">CGMCC 4.7241</strain>
    </source>
</reference>
<proteinExistence type="predicted"/>
<evidence type="ECO:0000256" key="4">
    <source>
        <dbReference type="ARBA" id="ARBA00023136"/>
    </source>
</evidence>
<keyword evidence="3 5" id="KW-1133">Transmembrane helix</keyword>